<evidence type="ECO:0000313" key="10">
    <source>
        <dbReference type="RefSeq" id="XP_015271517.1"/>
    </source>
</evidence>
<dbReference type="InterPro" id="IPR016201">
    <property type="entry name" value="PSI"/>
</dbReference>
<keyword evidence="4" id="KW-1015">Disulfide bond</keyword>
<dbReference type="InterPro" id="IPR027231">
    <property type="entry name" value="Semaphorin"/>
</dbReference>
<feature type="domain" description="Ig-like" evidence="7">
    <location>
        <begin position="427"/>
        <end position="522"/>
    </location>
</feature>
<dbReference type="Pfam" id="PF01403">
    <property type="entry name" value="Sema"/>
    <property type="match status" value="1"/>
</dbReference>
<dbReference type="SUPFAM" id="SSF48726">
    <property type="entry name" value="Immunoglobulin"/>
    <property type="match status" value="1"/>
</dbReference>
<dbReference type="SUPFAM" id="SSF101912">
    <property type="entry name" value="Sema domain"/>
    <property type="match status" value="1"/>
</dbReference>
<dbReference type="InterPro" id="IPR013783">
    <property type="entry name" value="Ig-like_fold"/>
</dbReference>
<evidence type="ECO:0000256" key="6">
    <source>
        <dbReference type="PROSITE-ProRule" id="PRU00352"/>
    </source>
</evidence>
<dbReference type="Gene3D" id="2.130.10.10">
    <property type="entry name" value="YVTN repeat-like/Quinoprotein amine dehydrogenase"/>
    <property type="match status" value="1"/>
</dbReference>
<evidence type="ECO:0000259" key="7">
    <source>
        <dbReference type="PROSITE" id="PS50835"/>
    </source>
</evidence>
<evidence type="ECO:0000256" key="1">
    <source>
        <dbReference type="ARBA" id="ARBA00004370"/>
    </source>
</evidence>
<keyword evidence="9" id="KW-1185">Reference proteome</keyword>
<dbReference type="InterPro" id="IPR015943">
    <property type="entry name" value="WD40/YVTN_repeat-like_dom_sf"/>
</dbReference>
<evidence type="ECO:0000259" key="8">
    <source>
        <dbReference type="PROSITE" id="PS51004"/>
    </source>
</evidence>
<proteinExistence type="inferred from homology"/>
<evidence type="ECO:0000313" key="9">
    <source>
        <dbReference type="Proteomes" id="UP000694871"/>
    </source>
</evidence>
<comment type="subcellular location">
    <subcellularLocation>
        <location evidence="1">Membrane</location>
    </subcellularLocation>
</comment>
<dbReference type="Proteomes" id="UP000694871">
    <property type="component" value="Unplaced"/>
</dbReference>
<evidence type="ECO:0000256" key="2">
    <source>
        <dbReference type="ARBA" id="ARBA00009492"/>
    </source>
</evidence>
<dbReference type="PROSITE" id="PS51004">
    <property type="entry name" value="SEMA"/>
    <property type="match status" value="1"/>
</dbReference>
<dbReference type="PROSITE" id="PS50835">
    <property type="entry name" value="IG_LIKE"/>
    <property type="match status" value="1"/>
</dbReference>
<comment type="caution">
    <text evidence="6">Lacks conserved residue(s) required for the propagation of feature annotation.</text>
</comment>
<protein>
    <submittedName>
        <fullName evidence="10">Semaphorin-7A-like</fullName>
    </submittedName>
</protein>
<accession>A0ABM1KCT0</accession>
<name>A0ABM1KCT0_GEKJA</name>
<evidence type="ECO:0000256" key="3">
    <source>
        <dbReference type="ARBA" id="ARBA00023136"/>
    </source>
</evidence>
<dbReference type="Pfam" id="PF01437">
    <property type="entry name" value="PSI"/>
    <property type="match status" value="1"/>
</dbReference>
<dbReference type="PANTHER" id="PTHR11036:SF85">
    <property type="entry name" value="SI:CH211-113G11.6 ISOFORM X1"/>
    <property type="match status" value="1"/>
</dbReference>
<dbReference type="Gene3D" id="3.30.1680.10">
    <property type="entry name" value="ligand-binding face of the semaphorins, domain 2"/>
    <property type="match status" value="1"/>
</dbReference>
<dbReference type="Gene3D" id="2.60.40.10">
    <property type="entry name" value="Immunoglobulins"/>
    <property type="match status" value="1"/>
</dbReference>
<dbReference type="InterPro" id="IPR036352">
    <property type="entry name" value="Semap_dom_sf"/>
</dbReference>
<dbReference type="InterPro" id="IPR001627">
    <property type="entry name" value="Semap_dom"/>
</dbReference>
<dbReference type="SUPFAM" id="SSF103575">
    <property type="entry name" value="Plexin repeat"/>
    <property type="match status" value="1"/>
</dbReference>
<organism evidence="9 10">
    <name type="scientific">Gekko japonicus</name>
    <name type="common">Schlegel's Japanese gecko</name>
    <dbReference type="NCBI Taxonomy" id="146911"/>
    <lineage>
        <taxon>Eukaryota</taxon>
        <taxon>Metazoa</taxon>
        <taxon>Chordata</taxon>
        <taxon>Craniata</taxon>
        <taxon>Vertebrata</taxon>
        <taxon>Euteleostomi</taxon>
        <taxon>Lepidosauria</taxon>
        <taxon>Squamata</taxon>
        <taxon>Bifurcata</taxon>
        <taxon>Gekkota</taxon>
        <taxon>Gekkonidae</taxon>
        <taxon>Gekkoninae</taxon>
        <taxon>Gekko</taxon>
    </lineage>
</organism>
<dbReference type="SMART" id="SM00423">
    <property type="entry name" value="PSI"/>
    <property type="match status" value="1"/>
</dbReference>
<keyword evidence="3" id="KW-0472">Membrane</keyword>
<dbReference type="InterPro" id="IPR007110">
    <property type="entry name" value="Ig-like_dom"/>
</dbReference>
<evidence type="ECO:0000256" key="5">
    <source>
        <dbReference type="ARBA" id="ARBA00023180"/>
    </source>
</evidence>
<dbReference type="InterPro" id="IPR002165">
    <property type="entry name" value="Plexin_repeat"/>
</dbReference>
<feature type="domain" description="Sema" evidence="8">
    <location>
        <begin position="1"/>
        <end position="378"/>
    </location>
</feature>
<gene>
    <name evidence="10" type="primary">LOC107114518</name>
</gene>
<evidence type="ECO:0000256" key="4">
    <source>
        <dbReference type="ARBA" id="ARBA00023157"/>
    </source>
</evidence>
<dbReference type="PANTHER" id="PTHR11036">
    <property type="entry name" value="SEMAPHORIN"/>
    <property type="match status" value="1"/>
</dbReference>
<dbReference type="RefSeq" id="XP_015271517.1">
    <property type="nucleotide sequence ID" value="XM_015416031.1"/>
</dbReference>
<reference evidence="10" key="1">
    <citation type="submission" date="2025-08" db="UniProtKB">
        <authorList>
            <consortium name="RefSeq"/>
        </authorList>
    </citation>
    <scope>IDENTIFICATION</scope>
</reference>
<keyword evidence="5" id="KW-0325">Glycoprotein</keyword>
<sequence length="550" mass="60733">MVTPTRIQLSADEKVKQNCKKKPGANQKECHNFIQVIQRLNATNIIVCGTNAASPKCWLLDNNNTYYESHTVKLNAGNIVPAFPSQTAVTIAVDGNLYSALSGTKSVIQRSYAYGTQKLIKTDDNWLAKAEFVSAALLAESSTVNEEIYFFYNEVNQSASLDDEPYKAQIGRVCKADDGGRSMLTDSWTTFLKARLVCGHPRDPKRFHRLRDAFLLKEGRTLYGVFSNSWGKTAVCKYSMNEISSAFKTSKLKGPGTCVASSAQTPKATLTVIKDYPEIETVIYPEGQHPLYLLENNETYTRVVADRVRDASNTTRDVLFLGTDQGKIHKVLQKGEQTVIIAELSPFKKEAPVSSMVLDTTMGHLYVSTESEVARLSLADCEQYKDTCWNCVLARDPYCGWDPSSLTCSAVSQVRNHSGSLLQSLDPQSTDVCKGVEEQKSQDALKKVSVDPTGYIYLPCPMRSHHATYTWVKDNAKTYSCSVDGESCTLRFGEANPMDTGVFKCTSKEAGYQEEITAYEVTLNSGRIPEVSLAVVATGVLFLAITILLL</sequence>
<dbReference type="InterPro" id="IPR036179">
    <property type="entry name" value="Ig-like_dom_sf"/>
</dbReference>
<dbReference type="GeneID" id="107114518"/>
<comment type="similarity">
    <text evidence="2">Belongs to the semaphorin family.</text>
</comment>
<dbReference type="SMART" id="SM00630">
    <property type="entry name" value="Sema"/>
    <property type="match status" value="1"/>
</dbReference>